<keyword evidence="3" id="KW-1185">Reference proteome</keyword>
<feature type="compositionally biased region" description="Basic and acidic residues" evidence="1">
    <location>
        <begin position="57"/>
        <end position="71"/>
    </location>
</feature>
<feature type="region of interest" description="Disordered" evidence="1">
    <location>
        <begin position="51"/>
        <end position="71"/>
    </location>
</feature>
<accession>A0AAW1SI95</accession>
<protein>
    <submittedName>
        <fullName evidence="2">Uncharacterized protein</fullName>
    </submittedName>
</protein>
<dbReference type="Proteomes" id="UP001485043">
    <property type="component" value="Unassembled WGS sequence"/>
</dbReference>
<proteinExistence type="predicted"/>
<evidence type="ECO:0000313" key="3">
    <source>
        <dbReference type="Proteomes" id="UP001485043"/>
    </source>
</evidence>
<reference evidence="2 3" key="1">
    <citation type="journal article" date="2024" name="Nat. Commun.">
        <title>Phylogenomics reveals the evolutionary origins of lichenization in chlorophyte algae.</title>
        <authorList>
            <person name="Puginier C."/>
            <person name="Libourel C."/>
            <person name="Otte J."/>
            <person name="Skaloud P."/>
            <person name="Haon M."/>
            <person name="Grisel S."/>
            <person name="Petersen M."/>
            <person name="Berrin J.G."/>
            <person name="Delaux P.M."/>
            <person name="Dal Grande F."/>
            <person name="Keller J."/>
        </authorList>
    </citation>
    <scope>NUCLEOTIDE SEQUENCE [LARGE SCALE GENOMIC DNA]</scope>
    <source>
        <strain evidence="2 3">SAG 2523</strain>
    </source>
</reference>
<dbReference type="EMBL" id="JALJOV010001547">
    <property type="protein sequence ID" value="KAK9846204.1"/>
    <property type="molecule type" value="Genomic_DNA"/>
</dbReference>
<name>A0AAW1SI95_9CHLO</name>
<gene>
    <name evidence="2" type="ORF">WJX84_003494</name>
</gene>
<dbReference type="AlphaFoldDB" id="A0AAW1SI95"/>
<comment type="caution">
    <text evidence="2">The sequence shown here is derived from an EMBL/GenBank/DDBJ whole genome shotgun (WGS) entry which is preliminary data.</text>
</comment>
<evidence type="ECO:0000256" key="1">
    <source>
        <dbReference type="SAM" id="MobiDB-lite"/>
    </source>
</evidence>
<organism evidence="2 3">
    <name type="scientific">Apatococcus fuscideae</name>
    <dbReference type="NCBI Taxonomy" id="2026836"/>
    <lineage>
        <taxon>Eukaryota</taxon>
        <taxon>Viridiplantae</taxon>
        <taxon>Chlorophyta</taxon>
        <taxon>core chlorophytes</taxon>
        <taxon>Trebouxiophyceae</taxon>
        <taxon>Chlorellales</taxon>
        <taxon>Chlorellaceae</taxon>
        <taxon>Apatococcus</taxon>
    </lineage>
</organism>
<sequence>MLVHPDKCHLPQAAEAFKLVMKAAEHIATADGNVPPEDLDSADGPKWWQVWDETPAETEKKRKRTEEDSDVQERILKQCSSLSTEDLQKRVAVMQHSVLRPSEGSLEGSLSMLQRQTLLRNARHLLAVRLSAHDAEASLRSQPEASAGGFL</sequence>
<evidence type="ECO:0000313" key="2">
    <source>
        <dbReference type="EMBL" id="KAK9846204.1"/>
    </source>
</evidence>